<dbReference type="InterPro" id="IPR027417">
    <property type="entry name" value="P-loop_NTPase"/>
</dbReference>
<dbReference type="CDD" id="cd00882">
    <property type="entry name" value="Ras_like_GTPase"/>
    <property type="match status" value="1"/>
</dbReference>
<reference evidence="2" key="1">
    <citation type="submission" date="2020-11" db="EMBL/GenBank/DDBJ databases">
        <authorList>
            <consortium name="DOE Joint Genome Institute"/>
            <person name="Ahrendt S."/>
            <person name="Riley R."/>
            <person name="Andreopoulos W."/>
            <person name="Labutti K."/>
            <person name="Pangilinan J."/>
            <person name="Ruiz-Duenas F.J."/>
            <person name="Barrasa J.M."/>
            <person name="Sanchez-Garcia M."/>
            <person name="Camarero S."/>
            <person name="Miyauchi S."/>
            <person name="Serrano A."/>
            <person name="Linde D."/>
            <person name="Babiker R."/>
            <person name="Drula E."/>
            <person name="Ayuso-Fernandez I."/>
            <person name="Pacheco R."/>
            <person name="Padilla G."/>
            <person name="Ferreira P."/>
            <person name="Barriuso J."/>
            <person name="Kellner H."/>
            <person name="Castanera R."/>
            <person name="Alfaro M."/>
            <person name="Ramirez L."/>
            <person name="Pisabarro A.G."/>
            <person name="Kuo A."/>
            <person name="Tritt A."/>
            <person name="Lipzen A."/>
            <person name="He G."/>
            <person name="Yan M."/>
            <person name="Ng V."/>
            <person name="Cullen D."/>
            <person name="Martin F."/>
            <person name="Rosso M.-N."/>
            <person name="Henrissat B."/>
            <person name="Hibbett D."/>
            <person name="Martinez A.T."/>
            <person name="Grigoriev I.V."/>
        </authorList>
    </citation>
    <scope>NUCLEOTIDE SEQUENCE</scope>
    <source>
        <strain evidence="2">MF-IS2</strain>
    </source>
</reference>
<dbReference type="InterPro" id="IPR006073">
    <property type="entry name" value="GTP-bd"/>
</dbReference>
<evidence type="ECO:0000313" key="3">
    <source>
        <dbReference type="Proteomes" id="UP000807342"/>
    </source>
</evidence>
<dbReference type="GO" id="GO:0005525">
    <property type="term" value="F:GTP binding"/>
    <property type="evidence" value="ECO:0007669"/>
    <property type="project" value="InterPro"/>
</dbReference>
<evidence type="ECO:0000259" key="1">
    <source>
        <dbReference type="Pfam" id="PF01926"/>
    </source>
</evidence>
<organism evidence="2 3">
    <name type="scientific">Macrolepiota fuliginosa MF-IS2</name>
    <dbReference type="NCBI Taxonomy" id="1400762"/>
    <lineage>
        <taxon>Eukaryota</taxon>
        <taxon>Fungi</taxon>
        <taxon>Dikarya</taxon>
        <taxon>Basidiomycota</taxon>
        <taxon>Agaricomycotina</taxon>
        <taxon>Agaricomycetes</taxon>
        <taxon>Agaricomycetidae</taxon>
        <taxon>Agaricales</taxon>
        <taxon>Agaricineae</taxon>
        <taxon>Agaricaceae</taxon>
        <taxon>Macrolepiota</taxon>
    </lineage>
</organism>
<proteinExistence type="predicted"/>
<name>A0A9P5X9G8_9AGAR</name>
<dbReference type="AlphaFoldDB" id="A0A9P5X9G8"/>
<accession>A0A9P5X9G8</accession>
<dbReference type="Pfam" id="PF01926">
    <property type="entry name" value="MMR_HSR1"/>
    <property type="match status" value="1"/>
</dbReference>
<dbReference type="Gene3D" id="3.40.50.300">
    <property type="entry name" value="P-loop containing nucleotide triphosphate hydrolases"/>
    <property type="match status" value="1"/>
</dbReference>
<dbReference type="EMBL" id="MU151277">
    <property type="protein sequence ID" value="KAF9445842.1"/>
    <property type="molecule type" value="Genomic_DNA"/>
</dbReference>
<comment type="caution">
    <text evidence="2">The sequence shown here is derived from an EMBL/GenBank/DDBJ whole genome shotgun (WGS) entry which is preliminary data.</text>
</comment>
<dbReference type="OrthoDB" id="3255035at2759"/>
<evidence type="ECO:0000313" key="2">
    <source>
        <dbReference type="EMBL" id="KAF9445842.1"/>
    </source>
</evidence>
<gene>
    <name evidence="2" type="ORF">P691DRAFT_243845</name>
</gene>
<keyword evidence="3" id="KW-1185">Reference proteome</keyword>
<dbReference type="SUPFAM" id="SSF52540">
    <property type="entry name" value="P-loop containing nucleoside triphosphate hydrolases"/>
    <property type="match status" value="1"/>
</dbReference>
<dbReference type="Proteomes" id="UP000807342">
    <property type="component" value="Unassembled WGS sequence"/>
</dbReference>
<protein>
    <recommendedName>
        <fullName evidence="1">G domain-containing protein</fullName>
    </recommendedName>
</protein>
<feature type="domain" description="G" evidence="1">
    <location>
        <begin position="47"/>
        <end position="124"/>
    </location>
</feature>
<sequence>MQTCWEICAPLVLCTFTKMFPKIPKMISRAFSKVIWSVKYTPDDILIAVVGHKGAGKSTLIDAVTGSYAEGIYNSLSPRDTKICSVPVRLPGIDDNKFPVHLIDTPGIDDSEKTMDAVLKELSKWKTDHCEKNVKFAGIIFVNSVVNPQPPPDKHLSHRHQDVLTQLCGQNWKNKMILVNTHLDESMDGPDLVEIDLANGFWKLIMNGNDGTTRMPKIQWYDHNDRQKSAWKILWSMIENTDNPLSDKIVRGSSKRN</sequence>